<dbReference type="PANTHER" id="PTHR46268:SF6">
    <property type="entry name" value="UNIVERSAL STRESS PROTEIN UP12"/>
    <property type="match status" value="1"/>
</dbReference>
<evidence type="ECO:0000256" key="2">
    <source>
        <dbReference type="SAM" id="Coils"/>
    </source>
</evidence>
<evidence type="ECO:0000313" key="5">
    <source>
        <dbReference type="Proteomes" id="UP000064893"/>
    </source>
</evidence>
<feature type="coiled-coil region" evidence="2">
    <location>
        <begin position="61"/>
        <end position="88"/>
    </location>
</feature>
<evidence type="ECO:0000259" key="3">
    <source>
        <dbReference type="Pfam" id="PF00582"/>
    </source>
</evidence>
<dbReference type="InterPro" id="IPR006015">
    <property type="entry name" value="Universal_stress_UspA"/>
</dbReference>
<dbReference type="Gene3D" id="3.40.50.620">
    <property type="entry name" value="HUPs"/>
    <property type="match status" value="2"/>
</dbReference>
<dbReference type="SUPFAM" id="SSF52402">
    <property type="entry name" value="Adenine nucleotide alpha hydrolases-like"/>
    <property type="match status" value="2"/>
</dbReference>
<dbReference type="Pfam" id="PF00582">
    <property type="entry name" value="Usp"/>
    <property type="match status" value="1"/>
</dbReference>
<evidence type="ECO:0000313" key="4">
    <source>
        <dbReference type="EMBL" id="ALO15937.1"/>
    </source>
</evidence>
<dbReference type="RefSeq" id="WP_057953356.1">
    <property type="nucleotide sequence ID" value="NZ_CP013118.1"/>
</dbReference>
<dbReference type="CDD" id="cd00293">
    <property type="entry name" value="USP-like"/>
    <property type="match status" value="2"/>
</dbReference>
<dbReference type="OrthoDB" id="9788959at2"/>
<dbReference type="PRINTS" id="PR01438">
    <property type="entry name" value="UNVRSLSTRESS"/>
</dbReference>
<dbReference type="InterPro" id="IPR006016">
    <property type="entry name" value="UspA"/>
</dbReference>
<keyword evidence="5" id="KW-1185">Reference proteome</keyword>
<dbReference type="AlphaFoldDB" id="A0A0S2I0V4"/>
<keyword evidence="2" id="KW-0175">Coiled coil</keyword>
<accession>A0A0S2I0V4</accession>
<dbReference type="KEGG" id="blq:L21SP5_02305"/>
<proteinExistence type="inferred from homology"/>
<dbReference type="InterPro" id="IPR014729">
    <property type="entry name" value="Rossmann-like_a/b/a_fold"/>
</dbReference>
<evidence type="ECO:0000256" key="1">
    <source>
        <dbReference type="ARBA" id="ARBA00008791"/>
    </source>
</evidence>
<feature type="domain" description="UspA" evidence="3">
    <location>
        <begin position="6"/>
        <end position="145"/>
    </location>
</feature>
<name>A0A0S2I0V4_9BACT</name>
<dbReference type="PANTHER" id="PTHR46268">
    <property type="entry name" value="STRESS RESPONSE PROTEIN NHAX"/>
    <property type="match status" value="1"/>
</dbReference>
<organism evidence="4 5">
    <name type="scientific">Salinivirga cyanobacteriivorans</name>
    <dbReference type="NCBI Taxonomy" id="1307839"/>
    <lineage>
        <taxon>Bacteria</taxon>
        <taxon>Pseudomonadati</taxon>
        <taxon>Bacteroidota</taxon>
        <taxon>Bacteroidia</taxon>
        <taxon>Bacteroidales</taxon>
        <taxon>Salinivirgaceae</taxon>
        <taxon>Salinivirga</taxon>
    </lineage>
</organism>
<reference evidence="4 5" key="1">
    <citation type="submission" date="2015-11" db="EMBL/GenBank/DDBJ databases">
        <title>Description and complete genome sequence of a novel strain predominating in hypersaline microbial mats and representing a new family of the Bacteriodetes phylum.</title>
        <authorList>
            <person name="Spring S."/>
            <person name="Bunk B."/>
            <person name="Sproer C."/>
            <person name="Klenk H.-P."/>
        </authorList>
    </citation>
    <scope>NUCLEOTIDE SEQUENCE [LARGE SCALE GENOMIC DNA]</scope>
    <source>
        <strain evidence="4 5">L21-Spi-D4</strain>
    </source>
</reference>
<protein>
    <submittedName>
        <fullName evidence="4">Universal stress protein F</fullName>
    </submittedName>
</protein>
<dbReference type="Proteomes" id="UP000064893">
    <property type="component" value="Chromosome"/>
</dbReference>
<sequence>MEKKLKNILVPVDFQKPSEQALRYAVNMGRQFNLEITILHVIETPGILSEFFGKSNTEELVKLTNQIKDKLQKMIDELKAETSEIKISSRVERGKLHQKILSVAEDINARMIILGENHQGEDASKDLGSTVYHVTLKSPVPVLTLKGNIEKMNDKIIVPLDLTKEMRRKLFSAIVHGLNYGAEIHLVSALIGGIKMRESRIYKKLKKAKKTITENGLHCTTKLFPKDDEPPFRKILQYAKDVDGGLILVMTHKEGYTYDNYIGAFAHHIINESTVPVLSLTSAATNLNFSKYLQGFVDPAGILDKNKIR</sequence>
<gene>
    <name evidence="4" type="ORF">L21SP5_02305</name>
</gene>
<dbReference type="EMBL" id="CP013118">
    <property type="protein sequence ID" value="ALO15937.1"/>
    <property type="molecule type" value="Genomic_DNA"/>
</dbReference>
<dbReference type="STRING" id="1307839.L21SP5_02305"/>
<comment type="similarity">
    <text evidence="1">Belongs to the universal stress protein A family.</text>
</comment>